<dbReference type="AlphaFoldDB" id="A0A1Y1ZD72"/>
<dbReference type="Proteomes" id="UP000193144">
    <property type="component" value="Unassembled WGS sequence"/>
</dbReference>
<dbReference type="STRING" id="1231657.A0A1Y1ZD72"/>
<evidence type="ECO:0000313" key="2">
    <source>
        <dbReference type="Proteomes" id="UP000193144"/>
    </source>
</evidence>
<sequence>MKDPDVKSRNGYAKIQYCFGCCIDKTSSAELSEAINSMFHWYRASARCYAYLSDVDALPGSDDLPDITHSRWFTRGWTLQELLAPASVQFYSSDWTFLGSKLRLCHELSHITNIDVNVLTTGTFDHISIATRLSWARSRKTTRIEDRAYCLMGIVGVDMPLLYGESERSFIRLQKEILKTSEDYSIFAWGPFTQDLPWACSLMNPPNLP</sequence>
<evidence type="ECO:0008006" key="3">
    <source>
        <dbReference type="Google" id="ProtNLM"/>
    </source>
</evidence>
<keyword evidence="2" id="KW-1185">Reference proteome</keyword>
<dbReference type="OrthoDB" id="20872at2759"/>
<proteinExistence type="predicted"/>
<organism evidence="1 2">
    <name type="scientific">Clohesyomyces aquaticus</name>
    <dbReference type="NCBI Taxonomy" id="1231657"/>
    <lineage>
        <taxon>Eukaryota</taxon>
        <taxon>Fungi</taxon>
        <taxon>Dikarya</taxon>
        <taxon>Ascomycota</taxon>
        <taxon>Pezizomycotina</taxon>
        <taxon>Dothideomycetes</taxon>
        <taxon>Pleosporomycetidae</taxon>
        <taxon>Pleosporales</taxon>
        <taxon>Lindgomycetaceae</taxon>
        <taxon>Clohesyomyces</taxon>
    </lineage>
</organism>
<dbReference type="PANTHER" id="PTHR10622:SF10">
    <property type="entry name" value="HET DOMAIN-CONTAINING PROTEIN"/>
    <property type="match status" value="1"/>
</dbReference>
<accession>A0A1Y1ZD72</accession>
<gene>
    <name evidence="1" type="ORF">BCR34DRAFT_675109</name>
</gene>
<reference evidence="1 2" key="1">
    <citation type="submission" date="2016-07" db="EMBL/GenBank/DDBJ databases">
        <title>Pervasive Adenine N6-methylation of Active Genes in Fungi.</title>
        <authorList>
            <consortium name="DOE Joint Genome Institute"/>
            <person name="Mondo S.J."/>
            <person name="Dannebaum R.O."/>
            <person name="Kuo R.C."/>
            <person name="Labutti K."/>
            <person name="Haridas S."/>
            <person name="Kuo A."/>
            <person name="Salamov A."/>
            <person name="Ahrendt S.R."/>
            <person name="Lipzen A."/>
            <person name="Sullivan W."/>
            <person name="Andreopoulos W.B."/>
            <person name="Clum A."/>
            <person name="Lindquist E."/>
            <person name="Daum C."/>
            <person name="Ramamoorthy G.K."/>
            <person name="Gryganskyi A."/>
            <person name="Culley D."/>
            <person name="Magnuson J.K."/>
            <person name="James T.Y."/>
            <person name="O'Malley M.A."/>
            <person name="Stajich J.E."/>
            <person name="Spatafora J.W."/>
            <person name="Visel A."/>
            <person name="Grigoriev I.V."/>
        </authorList>
    </citation>
    <scope>NUCLEOTIDE SEQUENCE [LARGE SCALE GENOMIC DNA]</scope>
    <source>
        <strain evidence="1 2">CBS 115471</strain>
    </source>
</reference>
<dbReference type="EMBL" id="MCFA01000103">
    <property type="protein sequence ID" value="ORY08191.1"/>
    <property type="molecule type" value="Genomic_DNA"/>
</dbReference>
<protein>
    <recommendedName>
        <fullName evidence="3">Heterokaryon incompatibility domain-containing protein</fullName>
    </recommendedName>
</protein>
<comment type="caution">
    <text evidence="1">The sequence shown here is derived from an EMBL/GenBank/DDBJ whole genome shotgun (WGS) entry which is preliminary data.</text>
</comment>
<name>A0A1Y1ZD72_9PLEO</name>
<dbReference type="PANTHER" id="PTHR10622">
    <property type="entry name" value="HET DOMAIN-CONTAINING PROTEIN"/>
    <property type="match status" value="1"/>
</dbReference>
<evidence type="ECO:0000313" key="1">
    <source>
        <dbReference type="EMBL" id="ORY08191.1"/>
    </source>
</evidence>